<name>A0AAV5TY60_9BILA</name>
<dbReference type="EMBL" id="BTSX01000005">
    <property type="protein sequence ID" value="GMS99127.1"/>
    <property type="molecule type" value="Genomic_DNA"/>
</dbReference>
<evidence type="ECO:0000313" key="1">
    <source>
        <dbReference type="EMBL" id="GMS99127.1"/>
    </source>
</evidence>
<dbReference type="Proteomes" id="UP001432027">
    <property type="component" value="Unassembled WGS sequence"/>
</dbReference>
<sequence>MKVYFGLCQRYLNLLETDRLTLFGYLGPGLDTNAVTNWMIAGKLKTIDIKAYDMATLVSFELMEKYAEAVQNPSLILYERSRFRQAFYAPNSKNTLEIISRFVNFEV</sequence>
<accession>A0AAV5TY60</accession>
<dbReference type="AlphaFoldDB" id="A0AAV5TY60"/>
<protein>
    <submittedName>
        <fullName evidence="1">Uncharacterized protein</fullName>
    </submittedName>
</protein>
<evidence type="ECO:0000313" key="2">
    <source>
        <dbReference type="Proteomes" id="UP001432027"/>
    </source>
</evidence>
<reference evidence="1" key="1">
    <citation type="submission" date="2023-10" db="EMBL/GenBank/DDBJ databases">
        <title>Genome assembly of Pristionchus species.</title>
        <authorList>
            <person name="Yoshida K."/>
            <person name="Sommer R.J."/>
        </authorList>
    </citation>
    <scope>NUCLEOTIDE SEQUENCE</scope>
    <source>
        <strain evidence="1">RS0144</strain>
    </source>
</reference>
<proteinExistence type="predicted"/>
<keyword evidence="2" id="KW-1185">Reference proteome</keyword>
<feature type="non-terminal residue" evidence="1">
    <location>
        <position position="107"/>
    </location>
</feature>
<organism evidence="1 2">
    <name type="scientific">Pristionchus entomophagus</name>
    <dbReference type="NCBI Taxonomy" id="358040"/>
    <lineage>
        <taxon>Eukaryota</taxon>
        <taxon>Metazoa</taxon>
        <taxon>Ecdysozoa</taxon>
        <taxon>Nematoda</taxon>
        <taxon>Chromadorea</taxon>
        <taxon>Rhabditida</taxon>
        <taxon>Rhabditina</taxon>
        <taxon>Diplogasteromorpha</taxon>
        <taxon>Diplogasteroidea</taxon>
        <taxon>Neodiplogasteridae</taxon>
        <taxon>Pristionchus</taxon>
    </lineage>
</organism>
<gene>
    <name evidence="1" type="ORF">PENTCL1PPCAC_21302</name>
</gene>
<comment type="caution">
    <text evidence="1">The sequence shown here is derived from an EMBL/GenBank/DDBJ whole genome shotgun (WGS) entry which is preliminary data.</text>
</comment>